<sequence>MGKILFLSSPAYGHINPTLGIINELVKDGQEVTYFSTDNFKDSIENTGAIFKAFKKPVYTFKNDGGYAPNSAMGLKLRMEYFVQLLSSAEEYIDAILEQIKGFKFDAIGYTAIFPFGNIISQILKIPSFSSFAIFASPKEMISERAINSMNKMAEQSGMSELFIDISTKLEEKYNIKMPSIINLLFNEGNLNFAYTSEYFVAHPEYYNENFRFIGPPIYNRNDVKNDFPFEKLEGKRVIYVSLGTVFSNFDKTLYEIFFEAFKDMDAIVVMTAYKTDLSEFNIPKNFIVRNYISQSKVLKYAEAAVTHGGMNSVNDLIVNNVPFVAIPLGADQPYMSSRAEKLGACISLDRNNLTAEILKNSLNEILSNSKYTQNIRRINESFENCGGYKKAAEEILKLM</sequence>
<name>A0A1S8KWZ5_9CLOT</name>
<evidence type="ECO:0000313" key="5">
    <source>
        <dbReference type="Proteomes" id="UP000190951"/>
    </source>
</evidence>
<dbReference type="Pfam" id="PF00201">
    <property type="entry name" value="UDPGT"/>
    <property type="match status" value="1"/>
</dbReference>
<dbReference type="RefSeq" id="WP_077836057.1">
    <property type="nucleotide sequence ID" value="NZ_CP096983.1"/>
</dbReference>
<dbReference type="KEGG" id="crw:CROST_007870"/>
<organism evidence="4 5">
    <name type="scientific">Clostridium felsineum</name>
    <dbReference type="NCBI Taxonomy" id="36839"/>
    <lineage>
        <taxon>Bacteria</taxon>
        <taxon>Bacillati</taxon>
        <taxon>Bacillota</taxon>
        <taxon>Clostridia</taxon>
        <taxon>Eubacteriales</taxon>
        <taxon>Clostridiaceae</taxon>
        <taxon>Clostridium</taxon>
    </lineage>
</organism>
<gene>
    <name evidence="4" type="primary">oleD_1</name>
    <name evidence="4" type="ORF">CROST_007870</name>
</gene>
<evidence type="ECO:0000256" key="2">
    <source>
        <dbReference type="ARBA" id="ARBA00022676"/>
    </source>
</evidence>
<dbReference type="GO" id="GO:0008194">
    <property type="term" value="F:UDP-glycosyltransferase activity"/>
    <property type="evidence" value="ECO:0007669"/>
    <property type="project" value="InterPro"/>
</dbReference>
<reference evidence="4 5" key="1">
    <citation type="submission" date="2022-04" db="EMBL/GenBank/DDBJ databases">
        <title>Genome sequence of C. roseum typestrain.</title>
        <authorList>
            <person name="Poehlein A."/>
            <person name="Schoch T."/>
            <person name="Duerre P."/>
            <person name="Daniel R."/>
        </authorList>
    </citation>
    <scope>NUCLEOTIDE SEQUENCE [LARGE SCALE GENOMIC DNA]</scope>
    <source>
        <strain evidence="4 5">DSM 7320</strain>
    </source>
</reference>
<dbReference type="PANTHER" id="PTHR48043">
    <property type="entry name" value="EG:EG0003.4 PROTEIN-RELATED"/>
    <property type="match status" value="1"/>
</dbReference>
<evidence type="ECO:0000256" key="3">
    <source>
        <dbReference type="ARBA" id="ARBA00022679"/>
    </source>
</evidence>
<dbReference type="SUPFAM" id="SSF53756">
    <property type="entry name" value="UDP-Glycosyltransferase/glycogen phosphorylase"/>
    <property type="match status" value="1"/>
</dbReference>
<dbReference type="AlphaFoldDB" id="A0A1S8KWZ5"/>
<dbReference type="STRING" id="84029.CROST_46130"/>
<dbReference type="EC" id="2.4.1.-" evidence="4"/>
<dbReference type="EMBL" id="CP096983">
    <property type="protein sequence ID" value="URZ10079.1"/>
    <property type="molecule type" value="Genomic_DNA"/>
</dbReference>
<dbReference type="InterPro" id="IPR002213">
    <property type="entry name" value="UDP_glucos_trans"/>
</dbReference>
<dbReference type="FunFam" id="3.40.50.2000:FF:000072">
    <property type="entry name" value="Glycosyl transferase"/>
    <property type="match status" value="1"/>
</dbReference>
<comment type="similarity">
    <text evidence="1">Belongs to the UDP-glycosyltransferase family.</text>
</comment>
<dbReference type="NCBIfam" id="TIGR01426">
    <property type="entry name" value="MGT"/>
    <property type="match status" value="1"/>
</dbReference>
<dbReference type="Proteomes" id="UP000190951">
    <property type="component" value="Chromosome"/>
</dbReference>
<evidence type="ECO:0000313" key="4">
    <source>
        <dbReference type="EMBL" id="URZ10079.1"/>
    </source>
</evidence>
<protein>
    <submittedName>
        <fullName evidence="4">Oleandomycin glycosyltransferase</fullName>
        <ecNumber evidence="4">2.4.1.-</ecNumber>
    </submittedName>
</protein>
<keyword evidence="3 4" id="KW-0808">Transferase</keyword>
<keyword evidence="2 4" id="KW-0328">Glycosyltransferase</keyword>
<evidence type="ECO:0000256" key="1">
    <source>
        <dbReference type="ARBA" id="ARBA00009995"/>
    </source>
</evidence>
<keyword evidence="5" id="KW-1185">Reference proteome</keyword>
<dbReference type="CDD" id="cd03784">
    <property type="entry name" value="GT1_Gtf-like"/>
    <property type="match status" value="1"/>
</dbReference>
<dbReference type="GO" id="GO:0016758">
    <property type="term" value="F:hexosyltransferase activity"/>
    <property type="evidence" value="ECO:0007669"/>
    <property type="project" value="InterPro"/>
</dbReference>
<dbReference type="PANTHER" id="PTHR48043:SF145">
    <property type="entry name" value="FI06409P-RELATED"/>
    <property type="match status" value="1"/>
</dbReference>
<dbReference type="InterPro" id="IPR006326">
    <property type="entry name" value="UDPGT_MGT-like"/>
</dbReference>
<dbReference type="Gene3D" id="3.40.50.2000">
    <property type="entry name" value="Glycogen Phosphorylase B"/>
    <property type="match status" value="2"/>
</dbReference>
<accession>A0A1S8KWZ5</accession>
<proteinExistence type="inferred from homology"/>
<dbReference type="InterPro" id="IPR050271">
    <property type="entry name" value="UDP-glycosyltransferase"/>
</dbReference>